<evidence type="ECO:0000259" key="10">
    <source>
        <dbReference type="PROSITE" id="PS50112"/>
    </source>
</evidence>
<dbReference type="EMBL" id="CP043494">
    <property type="protein sequence ID" value="WNG49783.1"/>
    <property type="molecule type" value="Genomic_DNA"/>
</dbReference>
<dbReference type="SUPFAM" id="SSF47384">
    <property type="entry name" value="Homodimeric domain of signal transducing histidine kinase"/>
    <property type="match status" value="1"/>
</dbReference>
<dbReference type="InterPro" id="IPR001789">
    <property type="entry name" value="Sig_transdc_resp-reg_receiver"/>
</dbReference>
<dbReference type="Gene3D" id="1.10.287.130">
    <property type="match status" value="1"/>
</dbReference>
<dbReference type="InterPro" id="IPR005467">
    <property type="entry name" value="His_kinase_dom"/>
</dbReference>
<evidence type="ECO:0000313" key="12">
    <source>
        <dbReference type="EMBL" id="WNG49783.1"/>
    </source>
</evidence>
<dbReference type="SMART" id="SM00065">
    <property type="entry name" value="GAF"/>
    <property type="match status" value="1"/>
</dbReference>
<dbReference type="PROSITE" id="PS50110">
    <property type="entry name" value="RESPONSE_REGULATORY"/>
    <property type="match status" value="1"/>
</dbReference>
<evidence type="ECO:0000313" key="13">
    <source>
        <dbReference type="Proteomes" id="UP001611383"/>
    </source>
</evidence>
<dbReference type="InterPro" id="IPR035965">
    <property type="entry name" value="PAS-like_dom_sf"/>
</dbReference>
<keyword evidence="3 6" id="KW-0597">Phosphoprotein</keyword>
<dbReference type="InterPro" id="IPR003018">
    <property type="entry name" value="GAF"/>
</dbReference>
<dbReference type="InterPro" id="IPR011006">
    <property type="entry name" value="CheY-like_superfamily"/>
</dbReference>
<feature type="domain" description="PAC" evidence="11">
    <location>
        <begin position="258"/>
        <end position="310"/>
    </location>
</feature>
<dbReference type="InterPro" id="IPR000700">
    <property type="entry name" value="PAS-assoc_C"/>
</dbReference>
<dbReference type="InterPro" id="IPR004358">
    <property type="entry name" value="Sig_transdc_His_kin-like_C"/>
</dbReference>
<dbReference type="PANTHER" id="PTHR43047">
    <property type="entry name" value="TWO-COMPONENT HISTIDINE PROTEIN KINASE"/>
    <property type="match status" value="1"/>
</dbReference>
<dbReference type="InterPro" id="IPR001610">
    <property type="entry name" value="PAC"/>
</dbReference>
<dbReference type="PROSITE" id="PS50113">
    <property type="entry name" value="PAC"/>
    <property type="match status" value="2"/>
</dbReference>
<dbReference type="InterPro" id="IPR013655">
    <property type="entry name" value="PAS_fold_3"/>
</dbReference>
<dbReference type="CDD" id="cd00130">
    <property type="entry name" value="PAS"/>
    <property type="match status" value="2"/>
</dbReference>
<dbReference type="EC" id="2.7.13.3" evidence="2"/>
<dbReference type="Pfam" id="PF08448">
    <property type="entry name" value="PAS_4"/>
    <property type="match status" value="1"/>
</dbReference>
<dbReference type="SMART" id="SM00387">
    <property type="entry name" value="HATPase_c"/>
    <property type="match status" value="1"/>
</dbReference>
<keyword evidence="13" id="KW-1185">Reference proteome</keyword>
<dbReference type="InterPro" id="IPR036097">
    <property type="entry name" value="HisK_dim/P_sf"/>
</dbReference>
<evidence type="ECO:0000256" key="7">
    <source>
        <dbReference type="SAM" id="MobiDB-lite"/>
    </source>
</evidence>
<evidence type="ECO:0000256" key="4">
    <source>
        <dbReference type="ARBA" id="ARBA00022679"/>
    </source>
</evidence>
<dbReference type="SUPFAM" id="SSF55874">
    <property type="entry name" value="ATPase domain of HSP90 chaperone/DNA topoisomerase II/histidine kinase"/>
    <property type="match status" value="1"/>
</dbReference>
<dbReference type="PRINTS" id="PR00344">
    <property type="entry name" value="BCTRLSENSOR"/>
</dbReference>
<dbReference type="Pfam" id="PF02518">
    <property type="entry name" value="HATPase_c"/>
    <property type="match status" value="1"/>
</dbReference>
<evidence type="ECO:0000256" key="2">
    <source>
        <dbReference type="ARBA" id="ARBA00012438"/>
    </source>
</evidence>
<dbReference type="PROSITE" id="PS50109">
    <property type="entry name" value="HIS_KIN"/>
    <property type="match status" value="1"/>
</dbReference>
<proteinExistence type="predicted"/>
<dbReference type="Gene3D" id="3.30.565.10">
    <property type="entry name" value="Histidine kinase-like ATPase, C-terminal domain"/>
    <property type="match status" value="1"/>
</dbReference>
<feature type="domain" description="PAS" evidence="10">
    <location>
        <begin position="201"/>
        <end position="255"/>
    </location>
</feature>
<feature type="domain" description="PAC" evidence="11">
    <location>
        <begin position="398"/>
        <end position="450"/>
    </location>
</feature>
<dbReference type="SUPFAM" id="SSF55781">
    <property type="entry name" value="GAF domain-like"/>
    <property type="match status" value="1"/>
</dbReference>
<evidence type="ECO:0000256" key="3">
    <source>
        <dbReference type="ARBA" id="ARBA00022553"/>
    </source>
</evidence>
<dbReference type="SMART" id="SM00086">
    <property type="entry name" value="PAC"/>
    <property type="match status" value="2"/>
</dbReference>
<dbReference type="Gene3D" id="3.30.450.40">
    <property type="match status" value="1"/>
</dbReference>
<comment type="catalytic activity">
    <reaction evidence="1">
        <text>ATP + protein L-histidine = ADP + protein N-phospho-L-histidine.</text>
        <dbReference type="EC" id="2.7.13.3"/>
    </reaction>
</comment>
<dbReference type="SUPFAM" id="SSF55785">
    <property type="entry name" value="PYP-like sensor domain (PAS domain)"/>
    <property type="match status" value="2"/>
</dbReference>
<organism evidence="12 13">
    <name type="scientific">Archangium minus</name>
    <dbReference type="NCBI Taxonomy" id="83450"/>
    <lineage>
        <taxon>Bacteria</taxon>
        <taxon>Pseudomonadati</taxon>
        <taxon>Myxococcota</taxon>
        <taxon>Myxococcia</taxon>
        <taxon>Myxococcales</taxon>
        <taxon>Cystobacterineae</taxon>
        <taxon>Archangiaceae</taxon>
        <taxon>Archangium</taxon>
    </lineage>
</organism>
<evidence type="ECO:0000256" key="1">
    <source>
        <dbReference type="ARBA" id="ARBA00000085"/>
    </source>
</evidence>
<dbReference type="Pfam" id="PF01590">
    <property type="entry name" value="GAF"/>
    <property type="match status" value="1"/>
</dbReference>
<keyword evidence="4" id="KW-0808">Transferase</keyword>
<evidence type="ECO:0000259" key="11">
    <source>
        <dbReference type="PROSITE" id="PS50113"/>
    </source>
</evidence>
<dbReference type="CDD" id="cd00075">
    <property type="entry name" value="HATPase"/>
    <property type="match status" value="1"/>
</dbReference>
<protein>
    <recommendedName>
        <fullName evidence="2">histidine kinase</fullName>
        <ecNumber evidence="2">2.7.13.3</ecNumber>
    </recommendedName>
</protein>
<feature type="domain" description="Histidine kinase" evidence="8">
    <location>
        <begin position="635"/>
        <end position="855"/>
    </location>
</feature>
<evidence type="ECO:0000259" key="9">
    <source>
        <dbReference type="PROSITE" id="PS50110"/>
    </source>
</evidence>
<gene>
    <name evidence="12" type="ORF">F0U60_40950</name>
</gene>
<dbReference type="NCBIfam" id="TIGR00229">
    <property type="entry name" value="sensory_box"/>
    <property type="match status" value="2"/>
</dbReference>
<keyword evidence="5" id="KW-0418">Kinase</keyword>
<dbReference type="Gene3D" id="3.30.450.20">
    <property type="entry name" value="PAS domain"/>
    <property type="match status" value="2"/>
</dbReference>
<evidence type="ECO:0000256" key="6">
    <source>
        <dbReference type="PROSITE-ProRule" id="PRU00169"/>
    </source>
</evidence>
<dbReference type="Pfam" id="PF08447">
    <property type="entry name" value="PAS_3"/>
    <property type="match status" value="1"/>
</dbReference>
<reference evidence="12 13" key="1">
    <citation type="submission" date="2019-08" db="EMBL/GenBank/DDBJ databases">
        <title>Archangium and Cystobacter genomes.</title>
        <authorList>
            <person name="Chen I.-C.K."/>
            <person name="Wielgoss S."/>
        </authorList>
    </citation>
    <scope>NUCLEOTIDE SEQUENCE [LARGE SCALE GENOMIC DNA]</scope>
    <source>
        <strain evidence="12 13">Cbm 6</strain>
    </source>
</reference>
<evidence type="ECO:0000256" key="5">
    <source>
        <dbReference type="ARBA" id="ARBA00022777"/>
    </source>
</evidence>
<dbReference type="SUPFAM" id="SSF52172">
    <property type="entry name" value="CheY-like"/>
    <property type="match status" value="1"/>
</dbReference>
<dbReference type="CDD" id="cd00082">
    <property type="entry name" value="HisKA"/>
    <property type="match status" value="1"/>
</dbReference>
<dbReference type="SMART" id="SM00388">
    <property type="entry name" value="HisKA"/>
    <property type="match status" value="1"/>
</dbReference>
<dbReference type="InterPro" id="IPR013656">
    <property type="entry name" value="PAS_4"/>
</dbReference>
<feature type="domain" description="Response regulatory" evidence="9">
    <location>
        <begin position="38"/>
        <end position="155"/>
    </location>
</feature>
<sequence length="862" mass="95336">MWGTQPDVSPPPAPGQHRDSRPPPGGEGVQPEDTAAAPLLVVGAVDSEVEGLKAMLAPLEQPVHTVSPWSEAFAPLLEEEPACILVDARRDGLGGLQTAHHLRDHERARHIPLLVLVGSTLAGADLLRDKGLGTVDCLLEPLHEELLRAKVGMFIELHRRERAMRAALARAELAEAAAHESERVLSTLLGNLPGMAYRCHNAPGFPLSYASPKALELTGYSAEDFTSHRVHWVDLLHPDDVQEVWAHIQAALHSREPFTLTYRIRTRSGEERWVWERGVAIYGPEGEFLMLEGFVTDITVHHQAEQERERLLTQTRLEHSRLEAILQQLPCAVHIVEAHSGKTVAVNARTEQLLGHPMIEVRSIKDFVRYRAIHPDGRRYAAEEYPLTKVLLTGKAQPEEELLYERPDGSVRLFLISAGPIWNGQGKLQAAVASCIDITELKRTERHQAFLASVSETLASSLNYEDTLAHVVQRAVPTLGDGCSLDILEPDGTLRRLAVSHVDPARAELAWEVARRYLKGLNAPCGPGAVIRTGQPELITDFSEKLRTGHAIDAEQLKLVRNLGVTSTLTVPLRARGRTLGALTFYYCRNSAHYSQEDQVLAKDLAHRAALAVDNARLYREAQLAVQLRDEFLSVASHELKTPLTPLHLKLTALMRELPRCCEGDTRSQGLQRHVEVAKRQVKKMSMLINALLDVSRLSQGKLKLELEDTDLGEMLDEVAAWFAPEAVRVGSVLQVETLTRVTGKWDRLRLEQVVTNLISNAIRYGAGRPIHARVTVEGDVARLVVRDQGIGIPPEAQERIFQKFERAVSERHSGGLGLGLYITRGIVEAMSGSIRVESRVGEGSTFTVDLPLSSPPPDARR</sequence>
<dbReference type="PANTHER" id="PTHR43047:SF72">
    <property type="entry name" value="OSMOSENSING HISTIDINE PROTEIN KINASE SLN1"/>
    <property type="match status" value="1"/>
</dbReference>
<dbReference type="Gene3D" id="3.40.50.2300">
    <property type="match status" value="1"/>
</dbReference>
<dbReference type="Pfam" id="PF00512">
    <property type="entry name" value="HisKA"/>
    <property type="match status" value="1"/>
</dbReference>
<dbReference type="InterPro" id="IPR000014">
    <property type="entry name" value="PAS"/>
</dbReference>
<dbReference type="InterPro" id="IPR003594">
    <property type="entry name" value="HATPase_dom"/>
</dbReference>
<evidence type="ECO:0000259" key="8">
    <source>
        <dbReference type="PROSITE" id="PS50109"/>
    </source>
</evidence>
<dbReference type="InterPro" id="IPR036890">
    <property type="entry name" value="HATPase_C_sf"/>
</dbReference>
<name>A0ABY9X305_9BACT</name>
<dbReference type="InterPro" id="IPR029016">
    <property type="entry name" value="GAF-like_dom_sf"/>
</dbReference>
<feature type="modified residue" description="4-aspartylphosphate" evidence="6">
    <location>
        <position position="87"/>
    </location>
</feature>
<feature type="region of interest" description="Disordered" evidence="7">
    <location>
        <begin position="1"/>
        <end position="32"/>
    </location>
</feature>
<dbReference type="PROSITE" id="PS50112">
    <property type="entry name" value="PAS"/>
    <property type="match status" value="1"/>
</dbReference>
<dbReference type="Proteomes" id="UP001611383">
    <property type="component" value="Chromosome"/>
</dbReference>
<dbReference type="InterPro" id="IPR003661">
    <property type="entry name" value="HisK_dim/P_dom"/>
</dbReference>
<dbReference type="SMART" id="SM00091">
    <property type="entry name" value="PAS"/>
    <property type="match status" value="2"/>
</dbReference>
<accession>A0ABY9X305</accession>